<evidence type="ECO:0000256" key="2">
    <source>
        <dbReference type="SAM" id="Phobius"/>
    </source>
</evidence>
<keyword evidence="2" id="KW-0812">Transmembrane</keyword>
<feature type="compositionally biased region" description="Polar residues" evidence="1">
    <location>
        <begin position="101"/>
        <end position="112"/>
    </location>
</feature>
<keyword evidence="2" id="KW-1133">Transmembrane helix</keyword>
<accession>A0ABR1LW89</accession>
<feature type="region of interest" description="Disordered" evidence="1">
    <location>
        <begin position="72"/>
        <end position="129"/>
    </location>
</feature>
<name>A0ABR1LW89_9PEZI</name>
<sequence length="291" mass="33021">MVRHDEHWGGKLFVFIESKASRSLILQGTFSYRFVVVVVVVVVFIYLFSSMLQTVRACTTNAPYLRLLSSARENRQRASTTRTVKSNRTRRRHSPHREQAHLQTKQVGTASRPTYAADPPSSNYLGRDTGSDYVTLHHHHTSLSHHLLQKDAAPRACAHRATYLLSDPPACLISSLLSICQRRVGRITQQAGRQASKTKQADRQTDRQVTGISNNVGCEQAQILRYLGTTTTKRLTRSILPWMMRRWVRPSVGTCLSVCLPACLFVHQHDRTTTTNSSSRQPHFKRCCARR</sequence>
<keyword evidence="2" id="KW-0472">Membrane</keyword>
<feature type="transmembrane region" description="Helical" evidence="2">
    <location>
        <begin position="30"/>
        <end position="48"/>
    </location>
</feature>
<feature type="compositionally biased region" description="Basic residues" evidence="1">
    <location>
        <begin position="85"/>
        <end position="95"/>
    </location>
</feature>
<proteinExistence type="predicted"/>
<protein>
    <submittedName>
        <fullName evidence="3">Uncharacterized protein</fullName>
    </submittedName>
</protein>
<reference evidence="3 4" key="1">
    <citation type="submission" date="2024-04" db="EMBL/GenBank/DDBJ databases">
        <title>Phyllosticta paracitricarpa is synonymous to the EU quarantine fungus P. citricarpa based on phylogenomic analyses.</title>
        <authorList>
            <consortium name="Lawrence Berkeley National Laboratory"/>
            <person name="Van Ingen-Buijs V.A."/>
            <person name="Van Westerhoven A.C."/>
            <person name="Haridas S."/>
            <person name="Skiadas P."/>
            <person name="Martin F."/>
            <person name="Groenewald J.Z."/>
            <person name="Crous P.W."/>
            <person name="Seidl M.F."/>
        </authorList>
    </citation>
    <scope>NUCLEOTIDE SEQUENCE [LARGE SCALE GENOMIC DNA]</scope>
    <source>
        <strain evidence="3 4">CBS 122670</strain>
    </source>
</reference>
<evidence type="ECO:0000313" key="4">
    <source>
        <dbReference type="Proteomes" id="UP001365128"/>
    </source>
</evidence>
<gene>
    <name evidence="3" type="ORF">IWX46DRAFT_607693</name>
</gene>
<dbReference type="Proteomes" id="UP001365128">
    <property type="component" value="Unassembled WGS sequence"/>
</dbReference>
<evidence type="ECO:0000313" key="3">
    <source>
        <dbReference type="EMBL" id="KAK7539000.1"/>
    </source>
</evidence>
<keyword evidence="4" id="KW-1185">Reference proteome</keyword>
<dbReference type="EMBL" id="JBBPDW010000029">
    <property type="protein sequence ID" value="KAK7539000.1"/>
    <property type="molecule type" value="Genomic_DNA"/>
</dbReference>
<evidence type="ECO:0000256" key="1">
    <source>
        <dbReference type="SAM" id="MobiDB-lite"/>
    </source>
</evidence>
<organism evidence="3 4">
    <name type="scientific">Phyllosticta citricarpa</name>
    <dbReference type="NCBI Taxonomy" id="55181"/>
    <lineage>
        <taxon>Eukaryota</taxon>
        <taxon>Fungi</taxon>
        <taxon>Dikarya</taxon>
        <taxon>Ascomycota</taxon>
        <taxon>Pezizomycotina</taxon>
        <taxon>Dothideomycetes</taxon>
        <taxon>Dothideomycetes incertae sedis</taxon>
        <taxon>Botryosphaeriales</taxon>
        <taxon>Phyllostictaceae</taxon>
        <taxon>Phyllosticta</taxon>
    </lineage>
</organism>
<comment type="caution">
    <text evidence="3">The sequence shown here is derived from an EMBL/GenBank/DDBJ whole genome shotgun (WGS) entry which is preliminary data.</text>
</comment>